<evidence type="ECO:0000256" key="1">
    <source>
        <dbReference type="SAM" id="MobiDB-lite"/>
    </source>
</evidence>
<accession>A0A812XH39</accession>
<dbReference type="InterPro" id="IPR011009">
    <property type="entry name" value="Kinase-like_dom_sf"/>
</dbReference>
<name>A0A812XH39_SYMPI</name>
<feature type="region of interest" description="Disordered" evidence="1">
    <location>
        <begin position="444"/>
        <end position="463"/>
    </location>
</feature>
<dbReference type="EMBL" id="CAJNIZ010045974">
    <property type="protein sequence ID" value="CAE7735558.1"/>
    <property type="molecule type" value="Genomic_DNA"/>
</dbReference>
<dbReference type="Proteomes" id="UP000649617">
    <property type="component" value="Unassembled WGS sequence"/>
</dbReference>
<gene>
    <name evidence="2" type="primary">CPK2</name>
    <name evidence="2" type="ORF">SPIL2461_LOCUS21142</name>
</gene>
<proteinExistence type="predicted"/>
<evidence type="ECO:0000313" key="3">
    <source>
        <dbReference type="Proteomes" id="UP000649617"/>
    </source>
</evidence>
<organism evidence="2 3">
    <name type="scientific">Symbiodinium pilosum</name>
    <name type="common">Dinoflagellate</name>
    <dbReference type="NCBI Taxonomy" id="2952"/>
    <lineage>
        <taxon>Eukaryota</taxon>
        <taxon>Sar</taxon>
        <taxon>Alveolata</taxon>
        <taxon>Dinophyceae</taxon>
        <taxon>Suessiales</taxon>
        <taxon>Symbiodiniaceae</taxon>
        <taxon>Symbiodinium</taxon>
    </lineage>
</organism>
<comment type="caution">
    <text evidence="2">The sequence shown here is derived from an EMBL/GenBank/DDBJ whole genome shotgun (WGS) entry which is preliminary data.</text>
</comment>
<dbReference type="SUPFAM" id="SSF56112">
    <property type="entry name" value="Protein kinase-like (PK-like)"/>
    <property type="match status" value="1"/>
</dbReference>
<evidence type="ECO:0000313" key="2">
    <source>
        <dbReference type="EMBL" id="CAE7735558.1"/>
    </source>
</evidence>
<reference evidence="2" key="1">
    <citation type="submission" date="2021-02" db="EMBL/GenBank/DDBJ databases">
        <authorList>
            <person name="Dougan E. K."/>
            <person name="Rhodes N."/>
            <person name="Thang M."/>
            <person name="Chan C."/>
        </authorList>
    </citation>
    <scope>NUCLEOTIDE SEQUENCE</scope>
</reference>
<dbReference type="OrthoDB" id="446768at2759"/>
<sequence>MMYKWQTPDLHTKLFAKIPFPLSGATSNDRLSSSVNKQPMDFYEINAYRLIEASMPIKIPKFYFGDISNESSNFILITERVPFTGMPPLKPFEIEGPYVKCKDFEMNGTDKDHYCLLMQVHARIAAAHKTGKMGAEEFLMRNLSFNNVAFHPMDPEKASGVPPQMVASQLRQAIKFFSETAKVLYPDYVTTQAFQEKFFNTMMTSNAYAKETMYWKLLDTDYVALGHQNLNIDNAYFWRDEKNVLDCGIFDLGGFGANPLHHRIWWGLNCAEFDLVAENLEEYLKLFIDTYHSMGGPLLDKKILKTGCILTALENMYYMVVSIPNCLKMCSTKEWATIQDRNDPRIAADVGGKSTLRTTLKVLLNGIRVLEEMKADEVLQDWIGQVYVGTWFNEAKTSSMIFGNEADGDLRGSMPKLKAQPGTITPESGSLSNMFVPKTLNPSPHGSTIQNTHDSGPGSPIIPQQFSLRTKVRLGGTYRGMYT</sequence>
<dbReference type="AlphaFoldDB" id="A0A812XH39"/>
<protein>
    <submittedName>
        <fullName evidence="2">CPK2 protein</fullName>
    </submittedName>
</protein>
<keyword evidence="3" id="KW-1185">Reference proteome</keyword>
<feature type="compositionally biased region" description="Polar residues" evidence="1">
    <location>
        <begin position="444"/>
        <end position="454"/>
    </location>
</feature>